<gene>
    <name evidence="3" type="ORF">BGLCM_0751</name>
    <name evidence="2" type="ORF">BIFGAL_02954</name>
</gene>
<evidence type="ECO:0000256" key="1">
    <source>
        <dbReference type="SAM" id="SignalP"/>
    </source>
</evidence>
<dbReference type="STRING" id="561180.BIFGAL_02954"/>
<name>D1NT43_9BIFI</name>
<dbReference type="eggNOG" id="ENOG5031MP9">
    <property type="taxonomic scope" value="Bacteria"/>
</dbReference>
<dbReference type="EMBL" id="ABXB03000001">
    <property type="protein sequence ID" value="EFA23845.1"/>
    <property type="molecule type" value="Genomic_DNA"/>
</dbReference>
<organism evidence="2 4">
    <name type="scientific">Bifidobacterium gallicum DSM 20093 = LMG 11596</name>
    <dbReference type="NCBI Taxonomy" id="561180"/>
    <lineage>
        <taxon>Bacteria</taxon>
        <taxon>Bacillati</taxon>
        <taxon>Actinomycetota</taxon>
        <taxon>Actinomycetes</taxon>
        <taxon>Bifidobacteriales</taxon>
        <taxon>Bifidobacteriaceae</taxon>
        <taxon>Bifidobacterium</taxon>
    </lineage>
</organism>
<comment type="caution">
    <text evidence="2">The sequence shown here is derived from an EMBL/GenBank/DDBJ whole genome shotgun (WGS) entry which is preliminary data.</text>
</comment>
<dbReference type="Proteomes" id="UP000029074">
    <property type="component" value="Unassembled WGS sequence"/>
</dbReference>
<dbReference type="EMBL" id="JGYW01000004">
    <property type="protein sequence ID" value="KFI59165.1"/>
    <property type="molecule type" value="Genomic_DNA"/>
</dbReference>
<evidence type="ECO:0000313" key="2">
    <source>
        <dbReference type="EMBL" id="EFA23845.1"/>
    </source>
</evidence>
<keyword evidence="5" id="KW-1185">Reference proteome</keyword>
<dbReference type="OrthoDB" id="3239987at2"/>
<dbReference type="RefSeq" id="WP_006294367.1">
    <property type="nucleotide sequence ID" value="NZ_ABXB03000001.1"/>
</dbReference>
<protein>
    <submittedName>
        <fullName evidence="3">Sugar ABC transporter periplasmic protein</fullName>
    </submittedName>
</protein>
<accession>D1NT43</accession>
<dbReference type="Gene3D" id="3.40.50.2300">
    <property type="match status" value="1"/>
</dbReference>
<keyword evidence="1" id="KW-0732">Signal</keyword>
<reference evidence="3 5" key="2">
    <citation type="submission" date="2014-03" db="EMBL/GenBank/DDBJ databases">
        <title>Genomics of Bifidobacteria.</title>
        <authorList>
            <person name="Ventura M."/>
            <person name="Milani C."/>
            <person name="Lugli G.A."/>
        </authorList>
    </citation>
    <scope>NUCLEOTIDE SEQUENCE [LARGE SCALE GENOMIC DNA]</scope>
    <source>
        <strain evidence="3 5">LMG 11596</strain>
    </source>
</reference>
<proteinExistence type="predicted"/>
<evidence type="ECO:0000313" key="3">
    <source>
        <dbReference type="EMBL" id="KFI59165.1"/>
    </source>
</evidence>
<evidence type="ECO:0000313" key="5">
    <source>
        <dbReference type="Proteomes" id="UP000029074"/>
    </source>
</evidence>
<sequence length="208" mass="21831">MKAHRNKRNARNKRNSHGLVAALAALSLTVAGAMMLASCSPSGHAVGDTQSVKASPTHDQIQGSTVTVGFIGSAQGGADELVLDACKRADINAAYVSMEGKSGADLVKAQVAGIDDIVHRHMNIVMISALDMAGDDAHELTQALENARNAGVAVVLLNPVDEPQDSNLYAAALRINDRMMDAQPIGDVLMTIAKDDPHEKDITVSTLQ</sequence>
<feature type="signal peptide" evidence="1">
    <location>
        <begin position="1"/>
        <end position="45"/>
    </location>
</feature>
<dbReference type="AlphaFoldDB" id="D1NT43"/>
<reference evidence="2 4" key="1">
    <citation type="submission" date="2009-11" db="EMBL/GenBank/DDBJ databases">
        <authorList>
            <person name="Weinstock G."/>
            <person name="Sodergren E."/>
            <person name="Clifton S."/>
            <person name="Fulton L."/>
            <person name="Fulton B."/>
            <person name="Courtney L."/>
            <person name="Fronick C."/>
            <person name="Harrison M."/>
            <person name="Strong C."/>
            <person name="Farmer C."/>
            <person name="Delahaunty K."/>
            <person name="Markovic C."/>
            <person name="Hall O."/>
            <person name="Minx P."/>
            <person name="Tomlinson C."/>
            <person name="Mitreva M."/>
            <person name="Nelson J."/>
            <person name="Hou S."/>
            <person name="Wollam A."/>
            <person name="Pepin K.H."/>
            <person name="Johnson M."/>
            <person name="Bhonagiri V."/>
            <person name="Nash W.E."/>
            <person name="Warren W."/>
            <person name="Chinwalla A."/>
            <person name="Mardis E.R."/>
            <person name="Wilson R.K."/>
        </authorList>
    </citation>
    <scope>NUCLEOTIDE SEQUENCE [LARGE SCALE GENOMIC DNA]</scope>
    <source>
        <strain evidence="2 4">DSM 20093</strain>
    </source>
</reference>
<evidence type="ECO:0000313" key="4">
    <source>
        <dbReference type="Proteomes" id="UP000003656"/>
    </source>
</evidence>
<dbReference type="Proteomes" id="UP000003656">
    <property type="component" value="Unassembled WGS sequence"/>
</dbReference>
<feature type="chain" id="PRO_5044729449" evidence="1">
    <location>
        <begin position="46"/>
        <end position="208"/>
    </location>
</feature>